<sequence>MQRVKVRVVGVNPVRGEPAAEAVGALVHERDRGDDVVSVETRAGAVHDGHDGAS</sequence>
<reference evidence="1" key="1">
    <citation type="submission" date="2019-08" db="EMBL/GenBank/DDBJ databases">
        <authorList>
            <person name="Kucharzyk K."/>
            <person name="Murdoch R.W."/>
            <person name="Higgins S."/>
            <person name="Loffler F."/>
        </authorList>
    </citation>
    <scope>NUCLEOTIDE SEQUENCE</scope>
</reference>
<comment type="caution">
    <text evidence="1">The sequence shown here is derived from an EMBL/GenBank/DDBJ whole genome shotgun (WGS) entry which is preliminary data.</text>
</comment>
<accession>A0A645ERK4</accession>
<protein>
    <submittedName>
        <fullName evidence="1">Uncharacterized protein</fullName>
    </submittedName>
</protein>
<dbReference type="AlphaFoldDB" id="A0A645ERK4"/>
<organism evidence="1">
    <name type="scientific">bioreactor metagenome</name>
    <dbReference type="NCBI Taxonomy" id="1076179"/>
    <lineage>
        <taxon>unclassified sequences</taxon>
        <taxon>metagenomes</taxon>
        <taxon>ecological metagenomes</taxon>
    </lineage>
</organism>
<name>A0A645ERK4_9ZZZZ</name>
<proteinExistence type="predicted"/>
<evidence type="ECO:0000313" key="1">
    <source>
        <dbReference type="EMBL" id="MPN04641.1"/>
    </source>
</evidence>
<dbReference type="EMBL" id="VSSQ01050563">
    <property type="protein sequence ID" value="MPN04641.1"/>
    <property type="molecule type" value="Genomic_DNA"/>
</dbReference>
<gene>
    <name evidence="1" type="ORF">SDC9_151886</name>
</gene>